<evidence type="ECO:0000256" key="1">
    <source>
        <dbReference type="ARBA" id="ARBA00013201"/>
    </source>
</evidence>
<sequence>MYAALCTSLASQGYLVAAIEHRDGSASCASHVDESAGEVKHELYRHTDGNYKWRTTQLGVRTKEIHAAIAALCPGIGGGRGKKRATRATIPENVFPGSSFDASAHFADLIDHRRVVAAGHSFGAASVLASIAAAKPGTISRAVLLDPWIDPFGIYDETDQACAFHPLRAAAANAVPTLVMRSERWNADLSPFTRHADSPWLDVEVKGTKHQDFSDIAFRMPAIARRIGMKGDVDARRLFEMKLGLIDFFIEAATAIEAWGDQGERVKLRSSALELLRTYRDEGITVRVKCSSAN</sequence>
<reference evidence="5" key="1">
    <citation type="submission" date="2021-01" db="EMBL/GenBank/DDBJ databases">
        <authorList>
            <person name="Corre E."/>
            <person name="Pelletier E."/>
            <person name="Niang G."/>
            <person name="Scheremetjew M."/>
            <person name="Finn R."/>
            <person name="Kale V."/>
            <person name="Holt S."/>
            <person name="Cochrane G."/>
            <person name="Meng A."/>
            <person name="Brown T."/>
            <person name="Cohen L."/>
        </authorList>
    </citation>
    <scope>NUCLEOTIDE SEQUENCE</scope>
    <source>
        <strain evidence="5">RCC1614</strain>
    </source>
</reference>
<protein>
    <recommendedName>
        <fullName evidence="1">1-alkyl-2-acetylglycerophosphocholine esterase</fullName>
        <ecNumber evidence="1">3.1.1.47</ecNumber>
    </recommendedName>
</protein>
<dbReference type="PANTHER" id="PTHR10272">
    <property type="entry name" value="PLATELET-ACTIVATING FACTOR ACETYLHYDROLASE"/>
    <property type="match status" value="1"/>
</dbReference>
<evidence type="ECO:0000256" key="2">
    <source>
        <dbReference type="ARBA" id="ARBA00022801"/>
    </source>
</evidence>
<dbReference type="SUPFAM" id="SSF53474">
    <property type="entry name" value="alpha/beta-Hydrolases"/>
    <property type="match status" value="1"/>
</dbReference>
<name>A0A7R9TAN5_MICPS</name>
<dbReference type="GO" id="GO:0003847">
    <property type="term" value="F:1-alkyl-2-acetylglycerophosphocholine esterase activity"/>
    <property type="evidence" value="ECO:0007669"/>
    <property type="project" value="UniProtKB-EC"/>
</dbReference>
<accession>A0A7R9TAN5</accession>
<dbReference type="EC" id="3.1.1.47" evidence="1"/>
<dbReference type="Pfam" id="PF03403">
    <property type="entry name" value="PAF-AH_p_II"/>
    <property type="match status" value="1"/>
</dbReference>
<dbReference type="AlphaFoldDB" id="A0A7R9TAN5"/>
<dbReference type="InterPro" id="IPR029058">
    <property type="entry name" value="AB_hydrolase_fold"/>
</dbReference>
<keyword evidence="3" id="KW-0442">Lipid degradation</keyword>
<evidence type="ECO:0000313" key="5">
    <source>
        <dbReference type="EMBL" id="CAD8230035.1"/>
    </source>
</evidence>
<keyword evidence="2" id="KW-0378">Hydrolase</keyword>
<gene>
    <name evidence="5" type="ORF">MPUS1402_LOCUS2091</name>
</gene>
<keyword evidence="4" id="KW-0443">Lipid metabolism</keyword>
<proteinExistence type="predicted"/>
<dbReference type="Gene3D" id="3.40.50.1820">
    <property type="entry name" value="alpha/beta hydrolase"/>
    <property type="match status" value="1"/>
</dbReference>
<dbReference type="GO" id="GO:0016042">
    <property type="term" value="P:lipid catabolic process"/>
    <property type="evidence" value="ECO:0007669"/>
    <property type="project" value="UniProtKB-KW"/>
</dbReference>
<dbReference type="PANTHER" id="PTHR10272:SF0">
    <property type="entry name" value="PLATELET-ACTIVATING FACTOR ACETYLHYDROLASE"/>
    <property type="match status" value="1"/>
</dbReference>
<organism evidence="5">
    <name type="scientific">Micromonas pusilla</name>
    <name type="common">Picoplanktonic green alga</name>
    <name type="synonym">Chromulina pusilla</name>
    <dbReference type="NCBI Taxonomy" id="38833"/>
    <lineage>
        <taxon>Eukaryota</taxon>
        <taxon>Viridiplantae</taxon>
        <taxon>Chlorophyta</taxon>
        <taxon>Mamiellophyceae</taxon>
        <taxon>Mamiellales</taxon>
        <taxon>Mamiellaceae</taxon>
        <taxon>Micromonas</taxon>
    </lineage>
</organism>
<dbReference type="EMBL" id="HBDY01002755">
    <property type="protein sequence ID" value="CAD8230035.1"/>
    <property type="molecule type" value="Transcribed_RNA"/>
</dbReference>
<evidence type="ECO:0000256" key="3">
    <source>
        <dbReference type="ARBA" id="ARBA00022963"/>
    </source>
</evidence>
<evidence type="ECO:0000256" key="4">
    <source>
        <dbReference type="ARBA" id="ARBA00023098"/>
    </source>
</evidence>